<dbReference type="InterPro" id="IPR028082">
    <property type="entry name" value="Peripla_BP_I"/>
</dbReference>
<dbReference type="PRINTS" id="PR00337">
    <property type="entry name" value="LEUILEVALBP"/>
</dbReference>
<evidence type="ECO:0000256" key="1">
    <source>
        <dbReference type="ARBA" id="ARBA00010062"/>
    </source>
</evidence>
<feature type="signal peptide" evidence="5">
    <location>
        <begin position="1"/>
        <end position="23"/>
    </location>
</feature>
<dbReference type="Proteomes" id="UP000237752">
    <property type="component" value="Unassembled WGS sequence"/>
</dbReference>
<evidence type="ECO:0000313" key="8">
    <source>
        <dbReference type="Proteomes" id="UP000237752"/>
    </source>
</evidence>
<dbReference type="InterPro" id="IPR028081">
    <property type="entry name" value="Leu-bd"/>
</dbReference>
<dbReference type="InterPro" id="IPR000709">
    <property type="entry name" value="Leu_Ile_Val-bd"/>
</dbReference>
<comment type="similarity">
    <text evidence="1">Belongs to the leucine-binding protein family.</text>
</comment>
<reference evidence="7 8" key="1">
    <citation type="submission" date="2018-03" db="EMBL/GenBank/DDBJ databases">
        <title>Genomic Encyclopedia of Archaeal and Bacterial Type Strains, Phase II (KMG-II): from individual species to whole genera.</title>
        <authorList>
            <person name="Goeker M."/>
        </authorList>
    </citation>
    <scope>NUCLEOTIDE SEQUENCE [LARGE SCALE GENOMIC DNA]</scope>
    <source>
        <strain evidence="7 8">DSM 100065</strain>
    </source>
</reference>
<evidence type="ECO:0000313" key="7">
    <source>
        <dbReference type="EMBL" id="PRZ44321.1"/>
    </source>
</evidence>
<dbReference type="InterPro" id="IPR051010">
    <property type="entry name" value="BCAA_transport"/>
</dbReference>
<protein>
    <submittedName>
        <fullName evidence="7">ABC-type branched-subunit amino acid transport system substrate-binding protein</fullName>
    </submittedName>
</protein>
<accession>A0A2T1A6U6</accession>
<sequence>MKSRFSRQMVLAAGAAVTLVVSVGCGSSGSGTSASGSSSPIIVGLVQPYSGAESYYGKYADNAWTMAMAKYGSKIKGHPIKLVKGDSKCDPATAVSVAHKILAQKPVAIEAPDCSGDTLAMLPITTAKKVPLVSENLAPDITTKGSKYVWRVQASDAATNKLFAKYIVDQGHKSIGVINDTTSYGVANAATLVSGLAKSAVKPDVEATYDIAATDYSGQILKVKQANVEAAYFEGYDLQEGNLVKQARSLGLTMPIYGPTTASDGTFLKAAGDAAEGVVFATSFLPDWSSTATTFAKDWQDQFGYPPNMDSVGMYQAAVVTIKALQKAGPSATADDVNRAIKGLTVSGLPEGAVSFTSTGDLAHPLVMAGTWQGGATKLVKILAKPE</sequence>
<evidence type="ECO:0000256" key="5">
    <source>
        <dbReference type="SAM" id="SignalP"/>
    </source>
</evidence>
<comment type="caution">
    <text evidence="7">The sequence shown here is derived from an EMBL/GenBank/DDBJ whole genome shotgun (WGS) entry which is preliminary data.</text>
</comment>
<dbReference type="EMBL" id="PVUE01000001">
    <property type="protein sequence ID" value="PRZ44321.1"/>
    <property type="molecule type" value="Genomic_DNA"/>
</dbReference>
<dbReference type="RefSeq" id="WP_106347343.1">
    <property type="nucleotide sequence ID" value="NZ_PVUE01000001.1"/>
</dbReference>
<dbReference type="AlphaFoldDB" id="A0A2T1A6U6"/>
<dbReference type="PANTHER" id="PTHR30483">
    <property type="entry name" value="LEUCINE-SPECIFIC-BINDING PROTEIN"/>
    <property type="match status" value="1"/>
</dbReference>
<keyword evidence="8" id="KW-1185">Reference proteome</keyword>
<dbReference type="Pfam" id="PF13458">
    <property type="entry name" value="Peripla_BP_6"/>
    <property type="match status" value="1"/>
</dbReference>
<evidence type="ECO:0000256" key="4">
    <source>
        <dbReference type="ARBA" id="ARBA00022970"/>
    </source>
</evidence>
<gene>
    <name evidence="7" type="ORF">CLV47_101447</name>
</gene>
<dbReference type="PROSITE" id="PS51257">
    <property type="entry name" value="PROKAR_LIPOPROTEIN"/>
    <property type="match status" value="1"/>
</dbReference>
<dbReference type="CDD" id="cd06342">
    <property type="entry name" value="PBP1_ABC_LIVBP-like"/>
    <property type="match status" value="1"/>
</dbReference>
<dbReference type="SUPFAM" id="SSF53822">
    <property type="entry name" value="Periplasmic binding protein-like I"/>
    <property type="match status" value="1"/>
</dbReference>
<evidence type="ECO:0000259" key="6">
    <source>
        <dbReference type="Pfam" id="PF13458"/>
    </source>
</evidence>
<name>A0A2T1A6U6_9ACTN</name>
<evidence type="ECO:0000256" key="3">
    <source>
        <dbReference type="ARBA" id="ARBA00022729"/>
    </source>
</evidence>
<dbReference type="Gene3D" id="3.40.50.2300">
    <property type="match status" value="2"/>
</dbReference>
<dbReference type="PANTHER" id="PTHR30483:SF6">
    <property type="entry name" value="PERIPLASMIC BINDING PROTEIN OF ABC TRANSPORTER FOR NATURAL AMINO ACIDS"/>
    <property type="match status" value="1"/>
</dbReference>
<feature type="domain" description="Leucine-binding protein" evidence="6">
    <location>
        <begin position="40"/>
        <end position="369"/>
    </location>
</feature>
<proteinExistence type="inferred from homology"/>
<feature type="chain" id="PRO_5038685109" evidence="5">
    <location>
        <begin position="24"/>
        <end position="387"/>
    </location>
</feature>
<organism evidence="7 8">
    <name type="scientific">Antricoccus suffuscus</name>
    <dbReference type="NCBI Taxonomy" id="1629062"/>
    <lineage>
        <taxon>Bacteria</taxon>
        <taxon>Bacillati</taxon>
        <taxon>Actinomycetota</taxon>
        <taxon>Actinomycetes</taxon>
        <taxon>Geodermatophilales</taxon>
        <taxon>Antricoccaceae</taxon>
        <taxon>Antricoccus</taxon>
    </lineage>
</organism>
<keyword evidence="3 5" id="KW-0732">Signal</keyword>
<dbReference type="GO" id="GO:0006865">
    <property type="term" value="P:amino acid transport"/>
    <property type="evidence" value="ECO:0007669"/>
    <property type="project" value="UniProtKB-KW"/>
</dbReference>
<keyword evidence="4" id="KW-0029">Amino-acid transport</keyword>
<dbReference type="OrthoDB" id="7337537at2"/>
<evidence type="ECO:0000256" key="2">
    <source>
        <dbReference type="ARBA" id="ARBA00022448"/>
    </source>
</evidence>
<keyword evidence="2" id="KW-0813">Transport</keyword>